<name>A0A976B2Y9_9BURK</name>
<evidence type="ECO:0000256" key="1">
    <source>
        <dbReference type="SAM" id="MobiDB-lite"/>
    </source>
</evidence>
<feature type="region of interest" description="Disordered" evidence="1">
    <location>
        <begin position="1"/>
        <end position="50"/>
    </location>
</feature>
<dbReference type="AlphaFoldDB" id="A0A976B2Y9"/>
<evidence type="ECO:0000313" key="2">
    <source>
        <dbReference type="EMBL" id="SOZ73000.1"/>
    </source>
</evidence>
<organism evidence="2 3">
    <name type="scientific">Cupriavidus taiwanensis</name>
    <dbReference type="NCBI Taxonomy" id="164546"/>
    <lineage>
        <taxon>Bacteria</taxon>
        <taxon>Pseudomonadati</taxon>
        <taxon>Pseudomonadota</taxon>
        <taxon>Betaproteobacteria</taxon>
        <taxon>Burkholderiales</taxon>
        <taxon>Burkholderiaceae</taxon>
        <taxon>Cupriavidus</taxon>
    </lineage>
</organism>
<reference evidence="2 3" key="1">
    <citation type="submission" date="2018-01" db="EMBL/GenBank/DDBJ databases">
        <authorList>
            <person name="Clerissi C."/>
        </authorList>
    </citation>
    <scope>NUCLEOTIDE SEQUENCE [LARGE SCALE GENOMIC DNA]</scope>
    <source>
        <strain evidence="2">Cupriavidus taiwanensis STM 8556</strain>
    </source>
</reference>
<comment type="caution">
    <text evidence="2">The sequence shown here is derived from an EMBL/GenBank/DDBJ whole genome shotgun (WGS) entry which is preliminary data.</text>
</comment>
<sequence>MAARRQGRSRQTGGSEGSVSEAPCPAGPASLLSPRIAQSPGKPRAEPVGNVLGLPQTLLSYRQFR</sequence>
<accession>A0A976B2Y9</accession>
<gene>
    <name evidence="2" type="ORF">CBM2613_B50142</name>
</gene>
<protein>
    <submittedName>
        <fullName evidence="2">Uncharacterized protein</fullName>
    </submittedName>
</protein>
<dbReference type="Proteomes" id="UP000256952">
    <property type="component" value="Chromosome CBM2613_b"/>
</dbReference>
<evidence type="ECO:0000313" key="3">
    <source>
        <dbReference type="Proteomes" id="UP000256952"/>
    </source>
</evidence>
<proteinExistence type="predicted"/>
<dbReference type="EMBL" id="OFTH01000047">
    <property type="protein sequence ID" value="SOZ73000.1"/>
    <property type="molecule type" value="Genomic_DNA"/>
</dbReference>